<reference evidence="2" key="1">
    <citation type="submission" date="2022-01" db="EMBL/GenBank/DDBJ databases">
        <title>Draft Genome Sequences of Seven Type Strains of the Genus Streptomyces.</title>
        <authorList>
            <person name="Aziz S."/>
            <person name="Coretto E."/>
            <person name="Chronakova A."/>
            <person name="Sproer C."/>
            <person name="Huber K."/>
            <person name="Nouioui I."/>
            <person name="Gross H."/>
        </authorList>
    </citation>
    <scope>NUCLEOTIDE SEQUENCE</scope>
    <source>
        <strain evidence="2">DSM 103493</strain>
    </source>
</reference>
<proteinExistence type="predicted"/>
<dbReference type="Gene3D" id="3.10.28.10">
    <property type="entry name" value="Homing endonucleases"/>
    <property type="match status" value="1"/>
</dbReference>
<dbReference type="SUPFAM" id="SSF51294">
    <property type="entry name" value="Hedgehog/intein (Hint) domain"/>
    <property type="match status" value="1"/>
</dbReference>
<dbReference type="PRINTS" id="PR00379">
    <property type="entry name" value="INTEIN"/>
</dbReference>
<comment type="caution">
    <text evidence="2">The sequence shown here is derived from an EMBL/GenBank/DDBJ whole genome shotgun (WGS) entry which is preliminary data.</text>
</comment>
<dbReference type="InterPro" id="IPR027434">
    <property type="entry name" value="Homing_endonucl"/>
</dbReference>
<gene>
    <name evidence="2" type="ORF">L0P92_32720</name>
</gene>
<organism evidence="2 3">
    <name type="scientific">Streptomyces muensis</name>
    <dbReference type="NCBI Taxonomy" id="1077944"/>
    <lineage>
        <taxon>Bacteria</taxon>
        <taxon>Bacillati</taxon>
        <taxon>Actinomycetota</taxon>
        <taxon>Actinomycetes</taxon>
        <taxon>Kitasatosporales</taxon>
        <taxon>Streptomycetaceae</taxon>
        <taxon>Streptomyces</taxon>
    </lineage>
</organism>
<dbReference type="PROSITE" id="PS50819">
    <property type="entry name" value="INTEIN_ENDONUCLEASE"/>
    <property type="match status" value="1"/>
</dbReference>
<dbReference type="AlphaFoldDB" id="A0A9X1Q5C8"/>
<protein>
    <recommendedName>
        <fullName evidence="1">DOD-type homing endonuclease domain-containing protein</fullName>
    </recommendedName>
</protein>
<name>A0A9X1Q5C8_STRM4</name>
<dbReference type="InterPro" id="IPR004860">
    <property type="entry name" value="LAGLIDADG_dom"/>
</dbReference>
<keyword evidence="3" id="KW-1185">Reference proteome</keyword>
<dbReference type="Pfam" id="PF14528">
    <property type="entry name" value="LAGLIDADG_3"/>
    <property type="match status" value="1"/>
</dbReference>
<dbReference type="InterPro" id="IPR036844">
    <property type="entry name" value="Hint_dom_sf"/>
</dbReference>
<sequence length="384" mass="41838">MAAELSVLAYDKEWDLREARPGRPYPPRDSGVGNLAVIRPVRWVEGGAQPVFAVKFASGRVIEAIASHQWAVRSRKGGRRPTWRATSCLEPGCAAPVPLSADFFGAVGNEWDGWFVGSMLGDGNMTGRTPTWVGHDDGTLRQIHAYTAKHGCRANVEDCGTWLRVRLVDPEWHRNALRDLLISHRVWGLKGEGKRVADLPYSREFVRGLIAGLIDSDGSVGARQVEFANISEGLVRQLGDALLRLGIQSSISSKKNNQSDKPLWRLRVADSRSVTQLSEVVQLRADHKAAALASLATRSRGSRRSAVGRRGYAESIMWDRITAIAPAGVKRTYCVDVVPSCLWIVNGVVTGSSMAPSSGLWMPGTVGGQDFGEEHGLVCHPTDI</sequence>
<dbReference type="GO" id="GO:0016539">
    <property type="term" value="P:intein-mediated protein splicing"/>
    <property type="evidence" value="ECO:0007669"/>
    <property type="project" value="InterPro"/>
</dbReference>
<evidence type="ECO:0000313" key="2">
    <source>
        <dbReference type="EMBL" id="MCF1598280.1"/>
    </source>
</evidence>
<dbReference type="EMBL" id="JAKEIP010000202">
    <property type="protein sequence ID" value="MCF1598280.1"/>
    <property type="molecule type" value="Genomic_DNA"/>
</dbReference>
<dbReference type="InterPro" id="IPR004042">
    <property type="entry name" value="Intein_endonuc_central"/>
</dbReference>
<dbReference type="InterPro" id="IPR006142">
    <property type="entry name" value="INTEIN"/>
</dbReference>
<accession>A0A9X1Q5C8</accession>
<feature type="domain" description="DOD-type homing endonuclease" evidence="1">
    <location>
        <begin position="115"/>
        <end position="247"/>
    </location>
</feature>
<evidence type="ECO:0000259" key="1">
    <source>
        <dbReference type="PROSITE" id="PS50819"/>
    </source>
</evidence>
<dbReference type="GO" id="GO:0004519">
    <property type="term" value="F:endonuclease activity"/>
    <property type="evidence" value="ECO:0007669"/>
    <property type="project" value="InterPro"/>
</dbReference>
<evidence type="ECO:0000313" key="3">
    <source>
        <dbReference type="Proteomes" id="UP001139384"/>
    </source>
</evidence>
<dbReference type="Proteomes" id="UP001139384">
    <property type="component" value="Unassembled WGS sequence"/>
</dbReference>
<dbReference type="SUPFAM" id="SSF55608">
    <property type="entry name" value="Homing endonucleases"/>
    <property type="match status" value="1"/>
</dbReference>
<dbReference type="RefSeq" id="WP_234766686.1">
    <property type="nucleotide sequence ID" value="NZ_JAKEIP010000202.1"/>
</dbReference>